<sequence>MGYQYAQNAWQAVGGDASAPRAPQYVQQKLDEDMGEYSFFYTGDCAYGDVVAGETVGLILSDSCFNARPFICQARYDSSSVNLLPIPPSAPPLAPPTTTVGSPPRSPAPPTPEAPFPPTPSIPPPEQRSTCYNWRVLKAPAGATLSNPTAETTEVQGAMPGKYKFALIMADSDGSQDTVTVDSTVEASMLTYSPPSTGTTAPSAPTPSPSSFETSPPARCQTANGSVVTTTILMDMDINDIDDFFASSFEVTFHQNVVKEFPSIFELGAEECIGAAVKDPTFEPGSVVARIDSRTSSPDKARQLKDGLTSYTATDFEENTHTHTHTHTHHT</sequence>
<comment type="caution">
    <text evidence="2">The sequence shown here is derived from an EMBL/GenBank/DDBJ whole genome shotgun (WGS) entry which is preliminary data.</text>
</comment>
<dbReference type="Proteomes" id="UP000815325">
    <property type="component" value="Unassembled WGS sequence"/>
</dbReference>
<feature type="compositionally biased region" description="Pro residues" evidence="1">
    <location>
        <begin position="104"/>
        <end position="126"/>
    </location>
</feature>
<dbReference type="EMBL" id="MU069660">
    <property type="protein sequence ID" value="KAF5836435.1"/>
    <property type="molecule type" value="Genomic_DNA"/>
</dbReference>
<dbReference type="Pfam" id="PF22352">
    <property type="entry name" value="K319L-like_PKD"/>
    <property type="match status" value="1"/>
</dbReference>
<name>A0ABQ7GPA2_DUNSA</name>
<feature type="non-terminal residue" evidence="2">
    <location>
        <position position="331"/>
    </location>
</feature>
<dbReference type="InterPro" id="IPR013783">
    <property type="entry name" value="Ig-like_fold"/>
</dbReference>
<evidence type="ECO:0000313" key="3">
    <source>
        <dbReference type="Proteomes" id="UP000815325"/>
    </source>
</evidence>
<feature type="compositionally biased region" description="Low complexity" evidence="1">
    <location>
        <begin position="193"/>
        <end position="218"/>
    </location>
</feature>
<feature type="region of interest" description="Disordered" evidence="1">
    <location>
        <begin position="191"/>
        <end position="221"/>
    </location>
</feature>
<organism evidence="2 3">
    <name type="scientific">Dunaliella salina</name>
    <name type="common">Green alga</name>
    <name type="synonym">Protococcus salinus</name>
    <dbReference type="NCBI Taxonomy" id="3046"/>
    <lineage>
        <taxon>Eukaryota</taxon>
        <taxon>Viridiplantae</taxon>
        <taxon>Chlorophyta</taxon>
        <taxon>core chlorophytes</taxon>
        <taxon>Chlorophyceae</taxon>
        <taxon>CS clade</taxon>
        <taxon>Chlamydomonadales</taxon>
        <taxon>Dunaliellaceae</taxon>
        <taxon>Dunaliella</taxon>
    </lineage>
</organism>
<feature type="compositionally biased region" description="Basic residues" evidence="1">
    <location>
        <begin position="322"/>
        <end position="331"/>
    </location>
</feature>
<dbReference type="Gene3D" id="2.60.40.10">
    <property type="entry name" value="Immunoglobulins"/>
    <property type="match status" value="1"/>
</dbReference>
<gene>
    <name evidence="2" type="ORF">DUNSADRAFT_5941</name>
</gene>
<accession>A0ABQ7GPA2</accession>
<reference evidence="2" key="1">
    <citation type="submission" date="2017-08" db="EMBL/GenBank/DDBJ databases">
        <authorList>
            <person name="Polle J.E."/>
            <person name="Barry K."/>
            <person name="Cushman J."/>
            <person name="Schmutz J."/>
            <person name="Tran D."/>
            <person name="Hathwaick L.T."/>
            <person name="Yim W.C."/>
            <person name="Jenkins J."/>
            <person name="Mckie-Krisberg Z.M."/>
            <person name="Prochnik S."/>
            <person name="Lindquist E."/>
            <person name="Dockter R.B."/>
            <person name="Adam C."/>
            <person name="Molina H."/>
            <person name="Bunkerborg J."/>
            <person name="Jin E."/>
            <person name="Buchheim M."/>
            <person name="Magnuson J."/>
        </authorList>
    </citation>
    <scope>NUCLEOTIDE SEQUENCE</scope>
    <source>
        <strain evidence="2">CCAP 19/18</strain>
    </source>
</reference>
<proteinExistence type="predicted"/>
<evidence type="ECO:0000313" key="2">
    <source>
        <dbReference type="EMBL" id="KAF5836435.1"/>
    </source>
</evidence>
<evidence type="ECO:0000256" key="1">
    <source>
        <dbReference type="SAM" id="MobiDB-lite"/>
    </source>
</evidence>
<feature type="region of interest" description="Disordered" evidence="1">
    <location>
        <begin position="87"/>
        <end position="128"/>
    </location>
</feature>
<keyword evidence="3" id="KW-1185">Reference proteome</keyword>
<feature type="region of interest" description="Disordered" evidence="1">
    <location>
        <begin position="310"/>
        <end position="331"/>
    </location>
</feature>
<protein>
    <submittedName>
        <fullName evidence="2">Uncharacterized protein</fullName>
    </submittedName>
</protein>